<name>A0A1X7IYA9_9BACL</name>
<dbReference type="OrthoDB" id="8211253at2"/>
<keyword evidence="2" id="KW-1185">Reference proteome</keyword>
<accession>A0A1X7IYA9</accession>
<dbReference type="NCBIfam" id="NF005250">
    <property type="entry name" value="PRK06761.1"/>
    <property type="match status" value="1"/>
</dbReference>
<proteinExistence type="predicted"/>
<organism evidence="1 2">
    <name type="scientific">Paenibacillus aquistagni</name>
    <dbReference type="NCBI Taxonomy" id="1852522"/>
    <lineage>
        <taxon>Bacteria</taxon>
        <taxon>Bacillati</taxon>
        <taxon>Bacillota</taxon>
        <taxon>Bacilli</taxon>
        <taxon>Bacillales</taxon>
        <taxon>Paenibacillaceae</taxon>
        <taxon>Paenibacillus</taxon>
    </lineage>
</organism>
<dbReference type="SUPFAM" id="SSF52540">
    <property type="entry name" value="P-loop containing nucleoside triphosphate hydrolases"/>
    <property type="match status" value="1"/>
</dbReference>
<dbReference type="AlphaFoldDB" id="A0A1X7IYA9"/>
<dbReference type="EMBL" id="FXAZ01000001">
    <property type="protein sequence ID" value="SMG19977.1"/>
    <property type="molecule type" value="Genomic_DNA"/>
</dbReference>
<dbReference type="Proteomes" id="UP000193834">
    <property type="component" value="Unassembled WGS sequence"/>
</dbReference>
<dbReference type="Gene3D" id="3.40.50.300">
    <property type="entry name" value="P-loop containing nucleotide triphosphate hydrolases"/>
    <property type="match status" value="1"/>
</dbReference>
<gene>
    <name evidence="1" type="ORF">SAMN06295960_0986</name>
</gene>
<dbReference type="STRING" id="1852522.SAMN06295960_0986"/>
<dbReference type="InterPro" id="IPR027417">
    <property type="entry name" value="P-loop_NTPase"/>
</dbReference>
<evidence type="ECO:0000313" key="1">
    <source>
        <dbReference type="EMBL" id="SMG19977.1"/>
    </source>
</evidence>
<protein>
    <recommendedName>
        <fullName evidence="3">Thymidylate kinase</fullName>
    </recommendedName>
</protein>
<sequence length="282" mass="32463">MNTRLVLIEGLPGSGKSTVAQFVSQILFEQGAETQLFLEGNVDHPADFEGVAFYQQDEFDQLLSKHEAYSDMITTKSAKHSSGYLISYRKIKDEWGSQFPDELIHEIGKKDIYELPFDQHVKLLVDRWNTYVEDHLQGSAVSIFECSFIQNPLTIGTVKYNVQKEEVTEYVSELERIIKPLNPLLIYVDQQDVRFAFEKAIEDRPREWSEGFIDYYTTQGYGKMRGYEGVEGTVQVLEERKSIELEIFNRLKIDKHKIDNSAFDMEKCNAALLEIPHSIAGN</sequence>
<evidence type="ECO:0008006" key="3">
    <source>
        <dbReference type="Google" id="ProtNLM"/>
    </source>
</evidence>
<dbReference type="RefSeq" id="WP_085493184.1">
    <property type="nucleotide sequence ID" value="NZ_FXAZ01000001.1"/>
</dbReference>
<reference evidence="1 2" key="1">
    <citation type="submission" date="2017-04" db="EMBL/GenBank/DDBJ databases">
        <authorList>
            <person name="Afonso C.L."/>
            <person name="Miller P.J."/>
            <person name="Scott M.A."/>
            <person name="Spackman E."/>
            <person name="Goraichik I."/>
            <person name="Dimitrov K.M."/>
            <person name="Suarez D.L."/>
            <person name="Swayne D.E."/>
        </authorList>
    </citation>
    <scope>NUCLEOTIDE SEQUENCE [LARGE SCALE GENOMIC DNA]</scope>
    <source>
        <strain evidence="1 2">11</strain>
    </source>
</reference>
<evidence type="ECO:0000313" key="2">
    <source>
        <dbReference type="Proteomes" id="UP000193834"/>
    </source>
</evidence>